<sequence>MLVEAPQTNAARSAIESTLANLGVNRTVSLWSDTSWLSLMLGSQIWGIVLIAVSTFTFMIICIGLTSLVYSAMLSRVRDFAVLKTVGASAGSLRWMHLGDLLVQYAIGYLAGVILAMAVVGAVNLLSITSTNAAFTFVVGSTMLSFVPTW</sequence>
<feature type="transmembrane region" description="Helical" evidence="6">
    <location>
        <begin position="102"/>
        <end position="123"/>
    </location>
</feature>
<evidence type="ECO:0000256" key="1">
    <source>
        <dbReference type="ARBA" id="ARBA00004651"/>
    </source>
</evidence>
<keyword evidence="2" id="KW-1003">Cell membrane</keyword>
<dbReference type="InterPro" id="IPR003838">
    <property type="entry name" value="ABC3_permease_C"/>
</dbReference>
<evidence type="ECO:0000256" key="5">
    <source>
        <dbReference type="ARBA" id="ARBA00023136"/>
    </source>
</evidence>
<evidence type="ECO:0000256" key="3">
    <source>
        <dbReference type="ARBA" id="ARBA00022692"/>
    </source>
</evidence>
<keyword evidence="4 6" id="KW-1133">Transmembrane helix</keyword>
<feature type="transmembrane region" description="Helical" evidence="6">
    <location>
        <begin position="45"/>
        <end position="70"/>
    </location>
</feature>
<protein>
    <recommendedName>
        <fullName evidence="7">ABC3 transporter permease C-terminal domain-containing protein</fullName>
    </recommendedName>
</protein>
<reference evidence="9" key="1">
    <citation type="submission" date="2017-03" db="EMBL/GenBank/DDBJ databases">
        <authorList>
            <person name="Lund M.B."/>
        </authorList>
    </citation>
    <scope>NUCLEOTIDE SEQUENCE [LARGE SCALE GENOMIC DNA]</scope>
</reference>
<dbReference type="EMBL" id="NAEP01000023">
    <property type="protein sequence ID" value="PDQ36107.1"/>
    <property type="molecule type" value="Genomic_DNA"/>
</dbReference>
<dbReference type="GO" id="GO:0005886">
    <property type="term" value="C:plasma membrane"/>
    <property type="evidence" value="ECO:0007669"/>
    <property type="project" value="UniProtKB-SubCell"/>
</dbReference>
<dbReference type="AlphaFoldDB" id="A0A2A6FTX2"/>
<keyword evidence="5 6" id="KW-0472">Membrane</keyword>
<feature type="transmembrane region" description="Helical" evidence="6">
    <location>
        <begin position="129"/>
        <end position="147"/>
    </location>
</feature>
<dbReference type="Pfam" id="PF02687">
    <property type="entry name" value="FtsX"/>
    <property type="match status" value="1"/>
</dbReference>
<evidence type="ECO:0000313" key="8">
    <source>
        <dbReference type="EMBL" id="PDQ36107.1"/>
    </source>
</evidence>
<evidence type="ECO:0000256" key="4">
    <source>
        <dbReference type="ARBA" id="ARBA00022989"/>
    </source>
</evidence>
<gene>
    <name evidence="8" type="ORF">B5766_02935</name>
</gene>
<organism evidence="8 9">
    <name type="scientific">Candidatus Lumbricidiphila eiseniae</name>
    <dbReference type="NCBI Taxonomy" id="1969409"/>
    <lineage>
        <taxon>Bacteria</taxon>
        <taxon>Bacillati</taxon>
        <taxon>Actinomycetota</taxon>
        <taxon>Actinomycetes</taxon>
        <taxon>Micrococcales</taxon>
        <taxon>Microbacteriaceae</taxon>
        <taxon>Candidatus Lumbricidiphila</taxon>
    </lineage>
</organism>
<comment type="caution">
    <text evidence="8">The sequence shown here is derived from an EMBL/GenBank/DDBJ whole genome shotgun (WGS) entry which is preliminary data.</text>
</comment>
<evidence type="ECO:0000256" key="6">
    <source>
        <dbReference type="SAM" id="Phobius"/>
    </source>
</evidence>
<feature type="domain" description="ABC3 transporter permease C-terminal" evidence="7">
    <location>
        <begin position="52"/>
        <end position="147"/>
    </location>
</feature>
<evidence type="ECO:0000313" key="9">
    <source>
        <dbReference type="Proteomes" id="UP000219994"/>
    </source>
</evidence>
<dbReference type="Proteomes" id="UP000219994">
    <property type="component" value="Unassembled WGS sequence"/>
</dbReference>
<name>A0A2A6FTX2_9MICO</name>
<keyword evidence="3 6" id="KW-0812">Transmembrane</keyword>
<comment type="subcellular location">
    <subcellularLocation>
        <location evidence="1">Cell membrane</location>
        <topology evidence="1">Multi-pass membrane protein</topology>
    </subcellularLocation>
</comment>
<proteinExistence type="predicted"/>
<evidence type="ECO:0000259" key="7">
    <source>
        <dbReference type="Pfam" id="PF02687"/>
    </source>
</evidence>
<accession>A0A2A6FTX2</accession>
<evidence type="ECO:0000256" key="2">
    <source>
        <dbReference type="ARBA" id="ARBA00022475"/>
    </source>
</evidence>